<dbReference type="EMBL" id="PXXU01000007">
    <property type="protein sequence ID" value="PSJ18262.1"/>
    <property type="molecule type" value="Genomic_DNA"/>
</dbReference>
<dbReference type="InterPro" id="IPR000413">
    <property type="entry name" value="Integrin_alpha"/>
</dbReference>
<dbReference type="GO" id="GO:0005509">
    <property type="term" value="F:calcium ion binding"/>
    <property type="evidence" value="ECO:0007669"/>
    <property type="project" value="InterPro"/>
</dbReference>
<evidence type="ECO:0000313" key="5">
    <source>
        <dbReference type="EMBL" id="PSJ18262.1"/>
    </source>
</evidence>
<evidence type="ECO:0000256" key="1">
    <source>
        <dbReference type="ARBA" id="ARBA00022729"/>
    </source>
</evidence>
<proteinExistence type="predicted"/>
<comment type="caution">
    <text evidence="5">The sequence shown here is derived from an EMBL/GenBank/DDBJ whole genome shotgun (WGS) entry which is preliminary data.</text>
</comment>
<evidence type="ECO:0000256" key="2">
    <source>
        <dbReference type="ARBA" id="ARBA00022737"/>
    </source>
</evidence>
<dbReference type="GO" id="GO:0007155">
    <property type="term" value="P:cell adhesion"/>
    <property type="evidence" value="ECO:0007669"/>
    <property type="project" value="InterPro"/>
</dbReference>
<dbReference type="Gene3D" id="2.130.10.130">
    <property type="entry name" value="Integrin alpha, N-terminal"/>
    <property type="match status" value="5"/>
</dbReference>
<dbReference type="SUPFAM" id="SSF69318">
    <property type="entry name" value="Integrin alpha N-terminal domain"/>
    <property type="match status" value="2"/>
</dbReference>
<protein>
    <recommendedName>
        <fullName evidence="7">FG-GAP repeat-containing protein</fullName>
    </recommendedName>
</protein>
<dbReference type="Pfam" id="PF00353">
    <property type="entry name" value="HemolysinCabind"/>
    <property type="match status" value="1"/>
</dbReference>
<reference evidence="5 6" key="1">
    <citation type="submission" date="2018-03" db="EMBL/GenBank/DDBJ databases">
        <title>Draft genome of Nitrosomonas supralitoralis APG5.</title>
        <authorList>
            <person name="Urakawa H."/>
            <person name="Lopez J.V."/>
        </authorList>
    </citation>
    <scope>NUCLEOTIDE SEQUENCE [LARGE SCALE GENOMIC DNA]</scope>
    <source>
        <strain evidence="5 6">APG5</strain>
    </source>
</reference>
<keyword evidence="4" id="KW-0325">Glycoprotein</keyword>
<dbReference type="PANTHER" id="PTHR23221:SF7">
    <property type="entry name" value="PHOSPHATIDYLINOSITOL-GLYCAN-SPECIFIC PHOSPHOLIPASE D"/>
    <property type="match status" value="1"/>
</dbReference>
<evidence type="ECO:0000256" key="3">
    <source>
        <dbReference type="ARBA" id="ARBA00022801"/>
    </source>
</evidence>
<gene>
    <name evidence="5" type="ORF">C7H79_03485</name>
</gene>
<organism evidence="5 6">
    <name type="scientific">Nitrosomonas supralitoralis</name>
    <dbReference type="NCBI Taxonomy" id="2116706"/>
    <lineage>
        <taxon>Bacteria</taxon>
        <taxon>Pseudomonadati</taxon>
        <taxon>Pseudomonadota</taxon>
        <taxon>Betaproteobacteria</taxon>
        <taxon>Nitrosomonadales</taxon>
        <taxon>Nitrosomonadaceae</taxon>
        <taxon>Nitrosomonas</taxon>
    </lineage>
</organism>
<dbReference type="InterPro" id="IPR013519">
    <property type="entry name" value="Int_alpha_beta-p"/>
</dbReference>
<dbReference type="PROSITE" id="PS51470">
    <property type="entry name" value="FG_GAP"/>
    <property type="match status" value="2"/>
</dbReference>
<dbReference type="InterPro" id="IPR013517">
    <property type="entry name" value="FG-GAP"/>
</dbReference>
<dbReference type="SMART" id="SM00191">
    <property type="entry name" value="Int_alpha"/>
    <property type="match status" value="7"/>
</dbReference>
<keyword evidence="2" id="KW-0677">Repeat</keyword>
<dbReference type="InterPro" id="IPR001343">
    <property type="entry name" value="Hemolysn_Ca-bd"/>
</dbReference>
<dbReference type="PRINTS" id="PR01185">
    <property type="entry name" value="INTEGRINA"/>
</dbReference>
<dbReference type="GO" id="GO:0016787">
    <property type="term" value="F:hydrolase activity"/>
    <property type="evidence" value="ECO:0007669"/>
    <property type="project" value="UniProtKB-KW"/>
</dbReference>
<keyword evidence="1" id="KW-0732">Signal</keyword>
<dbReference type="AlphaFoldDB" id="A0A2P7NXS2"/>
<dbReference type="OrthoDB" id="8863471at2"/>
<dbReference type="Pfam" id="PF01839">
    <property type="entry name" value="FG-GAP"/>
    <property type="match status" value="6"/>
</dbReference>
<evidence type="ECO:0008006" key="7">
    <source>
        <dbReference type="Google" id="ProtNLM"/>
    </source>
</evidence>
<dbReference type="Proteomes" id="UP000241912">
    <property type="component" value="Unassembled WGS sequence"/>
</dbReference>
<dbReference type="PANTHER" id="PTHR23221">
    <property type="entry name" value="GLYCOSYLPHOSPHATIDYLINOSITOL PHOSPHOLIPASE D"/>
    <property type="match status" value="1"/>
</dbReference>
<accession>A0A2P7NXS2</accession>
<name>A0A2P7NXS2_9PROT</name>
<keyword evidence="3" id="KW-0378">Hydrolase</keyword>
<evidence type="ECO:0000313" key="6">
    <source>
        <dbReference type="Proteomes" id="UP000241912"/>
    </source>
</evidence>
<evidence type="ECO:0000256" key="4">
    <source>
        <dbReference type="ARBA" id="ARBA00023180"/>
    </source>
</evidence>
<dbReference type="GO" id="GO:0008305">
    <property type="term" value="C:integrin complex"/>
    <property type="evidence" value="ECO:0007669"/>
    <property type="project" value="InterPro"/>
</dbReference>
<dbReference type="RefSeq" id="WP_106705911.1">
    <property type="nucleotide sequence ID" value="NZ_PXXU01000007.1"/>
</dbReference>
<keyword evidence="6" id="KW-1185">Reference proteome</keyword>
<dbReference type="InterPro" id="IPR028994">
    <property type="entry name" value="Integrin_alpha_N"/>
</dbReference>
<sequence>MAISTINLSSLDGNNGFRMDGAAAYDYAGFRLSDAGDVNGDGFADVILSAGGPRFSGLNAFHYVVFGKSSGFDATLDLSSLDGNNGFRVDSTAPLGFSRGLVSGAGDVNGDGFADVIVGAYAADPNGPYSGSSYVVFGKAAGFDATLDLASLDGSNGFRLDGAAYDFSGNSVSNAGDVNGDGFDDVIIGAQYASPNGINAAGSSYVVFGKAGGFDATMSLASLDGSNGFRLDGVAASDKAGLSLSSAGDVNGDGFADMLVGAPTADPNGSASGSSYVVFGKAGGFDATMNLASLDGSNGFRLDGTARIDFSGLSLSSAGDVNGDGFADVLVGSTGTGSGYVVFGKATGFDATLDLSSLDGSNGFRLKGEVFSGYSVSGAGDVNGDGFADVIVGNEGASPNGTYSGSSYVVFGKATGFAATLDLTNLDSNDGFRVDGAAANELSGNWVSSAGDVNGDGFADLMVSAPFADPNGSYSGSSYVVFGGNFNGAVTALGTSGADKLKGTKAADRMVAGDGDDTLIGRGGADVFHAGAGDDTIEISDVNFQLVDGGAGYDTLKLDRSHLDLDLSSVYGRISDIEAIDMKGNGHNTLTLNALDVLNLSSTSNTLTVDGNNNDSVVGLSNGWTNGGIDHGYHTFTHGAAVVLVGVHVMTDFV</sequence>